<evidence type="ECO:0000256" key="7">
    <source>
        <dbReference type="ARBA" id="ARBA00023136"/>
    </source>
</evidence>
<evidence type="ECO:0000313" key="9">
    <source>
        <dbReference type="EMBL" id="HIX58508.1"/>
    </source>
</evidence>
<keyword evidence="6 8" id="KW-1133">Transmembrane helix</keyword>
<dbReference type="GO" id="GO:0033214">
    <property type="term" value="P:siderophore-iron import into cell"/>
    <property type="evidence" value="ECO:0007669"/>
    <property type="project" value="TreeGrafter"/>
</dbReference>
<evidence type="ECO:0000256" key="6">
    <source>
        <dbReference type="ARBA" id="ARBA00022989"/>
    </source>
</evidence>
<keyword evidence="4" id="KW-1003">Cell membrane</keyword>
<dbReference type="GO" id="GO:0005886">
    <property type="term" value="C:plasma membrane"/>
    <property type="evidence" value="ECO:0007669"/>
    <property type="project" value="UniProtKB-SubCell"/>
</dbReference>
<feature type="transmembrane region" description="Helical" evidence="8">
    <location>
        <begin position="297"/>
        <end position="319"/>
    </location>
</feature>
<comment type="caution">
    <text evidence="9">The sequence shown here is derived from an EMBL/GenBank/DDBJ whole genome shotgun (WGS) entry which is preliminary data.</text>
</comment>
<comment type="subcellular location">
    <subcellularLocation>
        <location evidence="1">Cell membrane</location>
        <topology evidence="1">Multi-pass membrane protein</topology>
    </subcellularLocation>
</comment>
<keyword evidence="5 8" id="KW-0812">Transmembrane</keyword>
<feature type="transmembrane region" description="Helical" evidence="8">
    <location>
        <begin position="77"/>
        <end position="101"/>
    </location>
</feature>
<evidence type="ECO:0000256" key="1">
    <source>
        <dbReference type="ARBA" id="ARBA00004651"/>
    </source>
</evidence>
<evidence type="ECO:0000256" key="2">
    <source>
        <dbReference type="ARBA" id="ARBA00007935"/>
    </source>
</evidence>
<gene>
    <name evidence="9" type="ORF">IAA45_02155</name>
</gene>
<keyword evidence="7 8" id="KW-0472">Membrane</keyword>
<feature type="transmembrane region" description="Helical" evidence="8">
    <location>
        <begin position="138"/>
        <end position="158"/>
    </location>
</feature>
<dbReference type="FunFam" id="1.10.3470.10:FF:000001">
    <property type="entry name" value="Vitamin B12 ABC transporter permease BtuC"/>
    <property type="match status" value="1"/>
</dbReference>
<dbReference type="CDD" id="cd06550">
    <property type="entry name" value="TM_ABC_iron-siderophores_like"/>
    <property type="match status" value="1"/>
</dbReference>
<evidence type="ECO:0000256" key="3">
    <source>
        <dbReference type="ARBA" id="ARBA00022448"/>
    </source>
</evidence>
<dbReference type="GO" id="GO:0022857">
    <property type="term" value="F:transmembrane transporter activity"/>
    <property type="evidence" value="ECO:0007669"/>
    <property type="project" value="InterPro"/>
</dbReference>
<dbReference type="EMBL" id="DXEX01000055">
    <property type="protein sequence ID" value="HIX58508.1"/>
    <property type="molecule type" value="Genomic_DNA"/>
</dbReference>
<reference evidence="9" key="1">
    <citation type="journal article" date="2021" name="PeerJ">
        <title>Extensive microbial diversity within the chicken gut microbiome revealed by metagenomics and culture.</title>
        <authorList>
            <person name="Gilroy R."/>
            <person name="Ravi A."/>
            <person name="Getino M."/>
            <person name="Pursley I."/>
            <person name="Horton D.L."/>
            <person name="Alikhan N.F."/>
            <person name="Baker D."/>
            <person name="Gharbi K."/>
            <person name="Hall N."/>
            <person name="Watson M."/>
            <person name="Adriaenssens E.M."/>
            <person name="Foster-Nyarko E."/>
            <person name="Jarju S."/>
            <person name="Secka A."/>
            <person name="Antonio M."/>
            <person name="Oren A."/>
            <person name="Chaudhuri R.R."/>
            <person name="La Ragione R."/>
            <person name="Hildebrand F."/>
            <person name="Pallen M.J."/>
        </authorList>
    </citation>
    <scope>NUCLEOTIDE SEQUENCE</scope>
    <source>
        <strain evidence="9">ChiSjej1B19-8411</strain>
    </source>
</reference>
<protein>
    <submittedName>
        <fullName evidence="9">Iron ABC transporter permease</fullName>
    </submittedName>
</protein>
<comment type="similarity">
    <text evidence="2">Belongs to the binding-protein-dependent transport system permease family. FecCD subfamily.</text>
</comment>
<dbReference type="InterPro" id="IPR000522">
    <property type="entry name" value="ABC_transptr_permease_BtuC"/>
</dbReference>
<feature type="transmembrane region" description="Helical" evidence="8">
    <location>
        <begin position="25"/>
        <end position="45"/>
    </location>
</feature>
<keyword evidence="3" id="KW-0813">Transport</keyword>
<dbReference type="InterPro" id="IPR037294">
    <property type="entry name" value="ABC_BtuC-like"/>
</dbReference>
<reference evidence="9" key="2">
    <citation type="submission" date="2021-04" db="EMBL/GenBank/DDBJ databases">
        <authorList>
            <person name="Gilroy R."/>
        </authorList>
    </citation>
    <scope>NUCLEOTIDE SEQUENCE</scope>
    <source>
        <strain evidence="9">ChiSjej1B19-8411</strain>
    </source>
</reference>
<dbReference type="Pfam" id="PF01032">
    <property type="entry name" value="FecCD"/>
    <property type="match status" value="1"/>
</dbReference>
<dbReference type="Proteomes" id="UP000886817">
    <property type="component" value="Unassembled WGS sequence"/>
</dbReference>
<evidence type="ECO:0000256" key="5">
    <source>
        <dbReference type="ARBA" id="ARBA00022692"/>
    </source>
</evidence>
<organism evidence="9 10">
    <name type="scientific">Candidatus Blautia gallistercoris</name>
    <dbReference type="NCBI Taxonomy" id="2838490"/>
    <lineage>
        <taxon>Bacteria</taxon>
        <taxon>Bacillati</taxon>
        <taxon>Bacillota</taxon>
        <taxon>Clostridia</taxon>
        <taxon>Lachnospirales</taxon>
        <taxon>Lachnospiraceae</taxon>
        <taxon>Blautia</taxon>
    </lineage>
</organism>
<evidence type="ECO:0000256" key="8">
    <source>
        <dbReference type="SAM" id="Phobius"/>
    </source>
</evidence>
<name>A0A9D2B296_9FIRM</name>
<dbReference type="AlphaFoldDB" id="A0A9D2B296"/>
<feature type="transmembrane region" description="Helical" evidence="8">
    <location>
        <begin position="211"/>
        <end position="231"/>
    </location>
</feature>
<proteinExistence type="inferred from homology"/>
<accession>A0A9D2B296</accession>
<dbReference type="PANTHER" id="PTHR30472:SF25">
    <property type="entry name" value="ABC TRANSPORTER PERMEASE PROTEIN MJ0876-RELATED"/>
    <property type="match status" value="1"/>
</dbReference>
<feature type="transmembrane region" description="Helical" evidence="8">
    <location>
        <begin position="326"/>
        <end position="347"/>
    </location>
</feature>
<sequence>MNSGRLPLENNGRSGEYHKNKVKSIWILISLGVILAAAILLSLWAGSYDTPITELLRGIVNKANDPKINVVVRNVRLPRICTAVIAGAGLGVVGCVLQAILDNPLASASTLGVSQGASFGAAFAIIGLNAGAQNGGGLLISLAAFAGSMGVAVVILGLSRFSQITPESIVLAGVAISSMFTGATTLLQFFADEVELTTLTFWTFGDLGSAGWGQIRFMLLVVLLSSVYFIFHRWDFNALFAGTETAASLGIHVRRLILINMILCCFTASTIVSYVGLINFIGLVAPHIVRRLVGNNHVYLIPGTILAGASLLLLGDLLARTIVSPVILPIGAITSFLGAPLFLYLLFKRRKGVC</sequence>
<dbReference type="Gene3D" id="1.10.3470.10">
    <property type="entry name" value="ABC transporter involved in vitamin B12 uptake, BtuC"/>
    <property type="match status" value="1"/>
</dbReference>
<evidence type="ECO:0000256" key="4">
    <source>
        <dbReference type="ARBA" id="ARBA00022475"/>
    </source>
</evidence>
<feature type="transmembrane region" description="Helical" evidence="8">
    <location>
        <begin position="170"/>
        <end position="191"/>
    </location>
</feature>
<dbReference type="PANTHER" id="PTHR30472">
    <property type="entry name" value="FERRIC ENTEROBACTIN TRANSPORT SYSTEM PERMEASE PROTEIN"/>
    <property type="match status" value="1"/>
</dbReference>
<feature type="transmembrane region" description="Helical" evidence="8">
    <location>
        <begin position="113"/>
        <end position="132"/>
    </location>
</feature>
<evidence type="ECO:0000313" key="10">
    <source>
        <dbReference type="Proteomes" id="UP000886817"/>
    </source>
</evidence>
<dbReference type="SUPFAM" id="SSF81345">
    <property type="entry name" value="ABC transporter involved in vitamin B12 uptake, BtuC"/>
    <property type="match status" value="1"/>
</dbReference>
<feature type="transmembrane region" description="Helical" evidence="8">
    <location>
        <begin position="257"/>
        <end position="285"/>
    </location>
</feature>